<name>A0A5M3YTW9_ASPTE</name>
<feature type="compositionally biased region" description="Low complexity" evidence="1">
    <location>
        <begin position="102"/>
        <end position="124"/>
    </location>
</feature>
<comment type="caution">
    <text evidence="2">The sequence shown here is derived from an EMBL/GenBank/DDBJ whole genome shotgun (WGS) entry which is preliminary data.</text>
</comment>
<dbReference type="OrthoDB" id="3520229at2759"/>
<organism evidence="2 3">
    <name type="scientific">Aspergillus terreus</name>
    <dbReference type="NCBI Taxonomy" id="33178"/>
    <lineage>
        <taxon>Eukaryota</taxon>
        <taxon>Fungi</taxon>
        <taxon>Dikarya</taxon>
        <taxon>Ascomycota</taxon>
        <taxon>Pezizomycotina</taxon>
        <taxon>Eurotiomycetes</taxon>
        <taxon>Eurotiomycetidae</taxon>
        <taxon>Eurotiales</taxon>
        <taxon>Aspergillaceae</taxon>
        <taxon>Aspergillus</taxon>
        <taxon>Aspergillus subgen. Circumdati</taxon>
    </lineage>
</organism>
<evidence type="ECO:0000313" key="3">
    <source>
        <dbReference type="Proteomes" id="UP000452235"/>
    </source>
</evidence>
<reference evidence="2 3" key="1">
    <citation type="submission" date="2020-01" db="EMBL/GenBank/DDBJ databases">
        <title>Aspergillus terreus IFO 6365 whole genome shotgun sequence.</title>
        <authorList>
            <person name="Kanamasa S."/>
            <person name="Takahashi H."/>
        </authorList>
    </citation>
    <scope>NUCLEOTIDE SEQUENCE [LARGE SCALE GENOMIC DNA]</scope>
    <source>
        <strain evidence="2 3">IFO 6365</strain>
    </source>
</reference>
<evidence type="ECO:0000313" key="2">
    <source>
        <dbReference type="EMBL" id="GFF13150.1"/>
    </source>
</evidence>
<gene>
    <name evidence="2" type="ORF">ATEIFO6365_0002026000</name>
</gene>
<keyword evidence="3" id="KW-1185">Reference proteome</keyword>
<evidence type="ECO:0000256" key="1">
    <source>
        <dbReference type="SAM" id="MobiDB-lite"/>
    </source>
</evidence>
<proteinExistence type="predicted"/>
<accession>A0A5M3YTW9</accession>
<protein>
    <submittedName>
        <fullName evidence="2">Uncharacterized protein</fullName>
    </submittedName>
</protein>
<dbReference type="Proteomes" id="UP000452235">
    <property type="component" value="Unassembled WGS sequence"/>
</dbReference>
<feature type="region of interest" description="Disordered" evidence="1">
    <location>
        <begin position="99"/>
        <end position="124"/>
    </location>
</feature>
<dbReference type="EMBL" id="BLJY01000002">
    <property type="protein sequence ID" value="GFF13150.1"/>
    <property type="molecule type" value="Genomic_DNA"/>
</dbReference>
<sequence length="154" mass="15284">MSTTTSSAAATATCTGNRWVLPVQDAACGLPNSGNYSAVMDKCCGPAKVTKYDNDCGLYCLAQEQTVKDLLNCIEDNSASTVHGAVFCSGNMTASATAALPSKTGSDSTGTATGTGATASSTGENAAVTMKQPLSKGGLGVLAVLGVSALLSVF</sequence>
<dbReference type="AlphaFoldDB" id="A0A5M3YTW9"/>